<dbReference type="OrthoDB" id="5726114at2"/>
<gene>
    <name evidence="1" type="ORF">FX988_04158</name>
</gene>
<dbReference type="RefSeq" id="WP_160181931.1">
    <property type="nucleotide sequence ID" value="NZ_CP047656.1"/>
</dbReference>
<keyword evidence="2" id="KW-1185">Reference proteome</keyword>
<organism evidence="1 2">
    <name type="scientific">Paraglaciecola mesophila</name>
    <dbReference type="NCBI Taxonomy" id="197222"/>
    <lineage>
        <taxon>Bacteria</taxon>
        <taxon>Pseudomonadati</taxon>
        <taxon>Pseudomonadota</taxon>
        <taxon>Gammaproteobacteria</taxon>
        <taxon>Alteromonadales</taxon>
        <taxon>Alteromonadaceae</taxon>
        <taxon>Paraglaciecola</taxon>
    </lineage>
</organism>
<dbReference type="Proteomes" id="UP000464524">
    <property type="component" value="Chromosome"/>
</dbReference>
<accession>A0A857JSF6</accession>
<evidence type="ECO:0000313" key="1">
    <source>
        <dbReference type="EMBL" id="QHJ13877.1"/>
    </source>
</evidence>
<reference evidence="1 2" key="1">
    <citation type="submission" date="2019-12" db="EMBL/GenBank/DDBJ databases">
        <title>Genome sequencing and assembly of endphytes of Porphyra tenera.</title>
        <authorList>
            <person name="Park J.M."/>
            <person name="Shin R."/>
            <person name="Jo S.H."/>
        </authorList>
    </citation>
    <scope>NUCLEOTIDE SEQUENCE [LARGE SCALE GENOMIC DNA]</scope>
    <source>
        <strain evidence="1 2">GPM4</strain>
    </source>
</reference>
<name>A0A857JSF6_9ALTE</name>
<evidence type="ECO:0000313" key="2">
    <source>
        <dbReference type="Proteomes" id="UP000464524"/>
    </source>
</evidence>
<sequence length="245" mass="27844">MKHRTIRGTIQYTSKKPERFGQARGREFFTLTNQSDGVQVMHAHCEIDDEPNVVRDVVQSMRQDCSPIDCSVRLSVGDKYEGSGWIRFTDSYAECETHNQRDGRISQRIELEQSVKWLQSHPIVGDGILMKLYDLTQGPGKTFFPDIMLTSPDHRGATGPLLFKMNGLGIQYLGEEEIEVQAGKFTARHFQVVDTAGNLPEEHPPYNLWVTADDDYLLLKAGVDGYMQTHYELTEFEIIGGENEQ</sequence>
<evidence type="ECO:0008006" key="3">
    <source>
        <dbReference type="Google" id="ProtNLM"/>
    </source>
</evidence>
<proteinExistence type="predicted"/>
<protein>
    <recommendedName>
        <fullName evidence="3">DUF3108 domain-containing protein</fullName>
    </recommendedName>
</protein>
<dbReference type="AlphaFoldDB" id="A0A857JSF6"/>
<dbReference type="KEGG" id="pmes:FX988_04158"/>
<dbReference type="EMBL" id="CP047656">
    <property type="protein sequence ID" value="QHJ13877.1"/>
    <property type="molecule type" value="Genomic_DNA"/>
</dbReference>